<protein>
    <recommendedName>
        <fullName evidence="3">CCHC-type domain-containing protein</fullName>
    </recommendedName>
</protein>
<dbReference type="EMBL" id="HBIU01036483">
    <property type="protein sequence ID" value="CAE0637994.1"/>
    <property type="molecule type" value="Transcribed_RNA"/>
</dbReference>
<feature type="region of interest" description="Disordered" evidence="1">
    <location>
        <begin position="95"/>
        <end position="134"/>
    </location>
</feature>
<evidence type="ECO:0000313" key="2">
    <source>
        <dbReference type="EMBL" id="CAE0637994.1"/>
    </source>
</evidence>
<accession>A0A7S4DAM3</accession>
<name>A0A7S4DAM3_HETAK</name>
<reference evidence="2" key="1">
    <citation type="submission" date="2021-01" db="EMBL/GenBank/DDBJ databases">
        <authorList>
            <person name="Corre E."/>
            <person name="Pelletier E."/>
            <person name="Niang G."/>
            <person name="Scheremetjew M."/>
            <person name="Finn R."/>
            <person name="Kale V."/>
            <person name="Holt S."/>
            <person name="Cochrane G."/>
            <person name="Meng A."/>
            <person name="Brown T."/>
            <person name="Cohen L."/>
        </authorList>
    </citation>
    <scope>NUCLEOTIDE SEQUENCE</scope>
    <source>
        <strain evidence="2">CCMP3107</strain>
    </source>
</reference>
<gene>
    <name evidence="2" type="ORF">HAKA00212_LOCUS16771</name>
</gene>
<evidence type="ECO:0008006" key="3">
    <source>
        <dbReference type="Google" id="ProtNLM"/>
    </source>
</evidence>
<organism evidence="2">
    <name type="scientific">Heterosigma akashiwo</name>
    <name type="common">Chromophytic alga</name>
    <name type="synonym">Heterosigma carterae</name>
    <dbReference type="NCBI Taxonomy" id="2829"/>
    <lineage>
        <taxon>Eukaryota</taxon>
        <taxon>Sar</taxon>
        <taxon>Stramenopiles</taxon>
        <taxon>Ochrophyta</taxon>
        <taxon>Raphidophyceae</taxon>
        <taxon>Chattonellales</taxon>
        <taxon>Chattonellaceae</taxon>
        <taxon>Heterosigma</taxon>
    </lineage>
</organism>
<sequence length="427" mass="47764">MTEFFRANQAEELLGLYEQAKRYVQSGDKSQKKNNQFHYSVRVRHEIAEALDGQRSLLEKLVMMLWTTQMKLGEVKDAKAVLEKELMEARRLGAFGRGGESAGDPPQSAWPKPGAGRRGAARGPVQPLKDIRNPHPSVCMRVEMKQGVELKSKRQAEQAVAGIVQEVRDKEAEEGKETEDPRKFIEDVSPVGRIEEGKPHVAQVVWSSQEKTAQWGKKIQAAGYEVAGAPLKRMKVWLHDVDRDATWEEVVACIDKELEAAGVEPTNKEAKKEELTHETKWKLEYRPNRQGEVRAEIKAVMFMSERVRWVLHNKCRGRVRTGGGLSGLKVEDAGGPMMCFKCCGFGHAAYACRAPRAKCAHCGGDHEMRACKLTDAQKADPGRLKCGRCQQRGHSAHESRKCVAAQSAWDTWHDTVFGFLGGPAPLW</sequence>
<evidence type="ECO:0000256" key="1">
    <source>
        <dbReference type="SAM" id="MobiDB-lite"/>
    </source>
</evidence>
<proteinExistence type="predicted"/>
<dbReference type="AlphaFoldDB" id="A0A7S4DAM3"/>